<dbReference type="Proteomes" id="UP000248749">
    <property type="component" value="Unassembled WGS sequence"/>
</dbReference>
<keyword evidence="1" id="KW-0812">Transmembrane</keyword>
<feature type="transmembrane region" description="Helical" evidence="1">
    <location>
        <begin position="29"/>
        <end position="48"/>
    </location>
</feature>
<comment type="caution">
    <text evidence="2">The sequence shown here is derived from an EMBL/GenBank/DDBJ whole genome shotgun (WGS) entry which is preliminary data.</text>
</comment>
<keyword evidence="3" id="KW-1185">Reference proteome</keyword>
<reference evidence="2 3" key="1">
    <citation type="submission" date="2018-01" db="EMBL/GenBank/DDBJ databases">
        <title>Draft genome sequence of Salinispora sp. 13K206.</title>
        <authorList>
            <person name="Sahin N."/>
            <person name="Saygin H."/>
            <person name="Ay H."/>
        </authorList>
    </citation>
    <scope>NUCLEOTIDE SEQUENCE [LARGE SCALE GENOMIC DNA]</scope>
    <source>
        <strain evidence="2 3">13K206</strain>
    </source>
</reference>
<organism evidence="2 3">
    <name type="scientific">Micromonospora deserti</name>
    <dbReference type="NCBI Taxonomy" id="2070366"/>
    <lineage>
        <taxon>Bacteria</taxon>
        <taxon>Bacillati</taxon>
        <taxon>Actinomycetota</taxon>
        <taxon>Actinomycetes</taxon>
        <taxon>Micromonosporales</taxon>
        <taxon>Micromonosporaceae</taxon>
        <taxon>Micromonospora</taxon>
    </lineage>
</organism>
<accession>A0A2W2DDM5</accession>
<dbReference type="EMBL" id="POUB01000016">
    <property type="protein sequence ID" value="PZG01989.1"/>
    <property type="molecule type" value="Genomic_DNA"/>
</dbReference>
<proteinExistence type="predicted"/>
<protein>
    <submittedName>
        <fullName evidence="2">Uncharacterized protein</fullName>
    </submittedName>
</protein>
<evidence type="ECO:0000256" key="1">
    <source>
        <dbReference type="SAM" id="Phobius"/>
    </source>
</evidence>
<evidence type="ECO:0000313" key="3">
    <source>
        <dbReference type="Proteomes" id="UP000248749"/>
    </source>
</evidence>
<keyword evidence="1" id="KW-1133">Transmembrane helix</keyword>
<sequence>MGASPSLSLCATSARSSSAAVSCLLAIDFFHIDTIALRWVYVLVLMEITTRRVHLRQPVPVPDPRSGHQVRCRV</sequence>
<name>A0A2W2DDM5_9ACTN</name>
<keyword evidence="1" id="KW-0472">Membrane</keyword>
<dbReference type="AlphaFoldDB" id="A0A2W2DDM5"/>
<gene>
    <name evidence="2" type="ORF">C1I99_04700</name>
</gene>
<evidence type="ECO:0000313" key="2">
    <source>
        <dbReference type="EMBL" id="PZG01989.1"/>
    </source>
</evidence>